<evidence type="ECO:0000256" key="10">
    <source>
        <dbReference type="ARBA" id="ARBA00049551"/>
    </source>
</evidence>
<evidence type="ECO:0000256" key="5">
    <source>
        <dbReference type="ARBA" id="ARBA00022967"/>
    </source>
</evidence>
<dbReference type="EMBL" id="OL678001">
    <property type="protein sequence ID" value="UZZ43762.1"/>
    <property type="molecule type" value="Genomic_DNA"/>
</dbReference>
<evidence type="ECO:0000256" key="3">
    <source>
        <dbReference type="ARBA" id="ARBA00016612"/>
    </source>
</evidence>
<evidence type="ECO:0000256" key="11">
    <source>
        <dbReference type="SAM" id="Phobius"/>
    </source>
</evidence>
<comment type="subcellular location">
    <subcellularLocation>
        <location evidence="1">Membrane</location>
        <topology evidence="1">Multi-pass membrane protein</topology>
    </subcellularLocation>
</comment>
<dbReference type="RefSeq" id="YP_010586026.1">
    <property type="nucleotide sequence ID" value="NC_069243.1"/>
</dbReference>
<dbReference type="GeneID" id="77425007"/>
<accession>A0A9E8LNQ1</accession>
<comment type="catalytic activity">
    <reaction evidence="10">
        <text>a ubiquinone + NADH + 5 H(+)(in) = a ubiquinol + NAD(+) + 4 H(+)(out)</text>
        <dbReference type="Rhea" id="RHEA:29091"/>
        <dbReference type="Rhea" id="RHEA-COMP:9565"/>
        <dbReference type="Rhea" id="RHEA-COMP:9566"/>
        <dbReference type="ChEBI" id="CHEBI:15378"/>
        <dbReference type="ChEBI" id="CHEBI:16389"/>
        <dbReference type="ChEBI" id="CHEBI:17976"/>
        <dbReference type="ChEBI" id="CHEBI:57540"/>
        <dbReference type="ChEBI" id="CHEBI:57945"/>
        <dbReference type="EC" id="7.1.1.2"/>
    </reaction>
</comment>
<dbReference type="Pfam" id="PF00420">
    <property type="entry name" value="Oxidored_q2"/>
    <property type="match status" value="1"/>
</dbReference>
<dbReference type="Gene3D" id="1.10.287.3510">
    <property type="match status" value="1"/>
</dbReference>
<sequence length="95" mass="11780">MKIFKMMIFIVSFFFANYIFCMNRKHLLVMLLMLEFMILNLLIILFYYLNFMNYDYYFFMMFIVLMVCEGVLGISILVNMVRMYGNDYFQIFNFF</sequence>
<keyword evidence="8 11" id="KW-0472">Membrane</keyword>
<reference evidence="12" key="2">
    <citation type="journal article" date="2022" name="Syst. Entomol.">
        <title>Massive gene rearrangements of mitochondrial genomes and implications for the phylogeny of Trichoptera (Insecta).</title>
        <authorList>
            <person name="Ge X."/>
            <person name="Peng L."/>
            <person name="Vogler A.P."/>
            <person name="Morse J.C."/>
            <person name="Yang L."/>
            <person name="Sun C."/>
            <person name="Wang B."/>
        </authorList>
    </citation>
    <scope>NUCLEOTIDE SEQUENCE</scope>
</reference>
<dbReference type="CTD" id="4539"/>
<evidence type="ECO:0000256" key="6">
    <source>
        <dbReference type="ARBA" id="ARBA00022989"/>
    </source>
</evidence>
<organism evidence="12">
    <name type="scientific">Anisocentropus maculatus</name>
    <dbReference type="NCBI Taxonomy" id="2904904"/>
    <lineage>
        <taxon>Eukaryota</taxon>
        <taxon>Metazoa</taxon>
        <taxon>Ecdysozoa</taxon>
        <taxon>Arthropoda</taxon>
        <taxon>Hexapoda</taxon>
        <taxon>Insecta</taxon>
        <taxon>Pterygota</taxon>
        <taxon>Neoptera</taxon>
        <taxon>Endopterygota</taxon>
        <taxon>Trichoptera</taxon>
        <taxon>Integripalpia</taxon>
        <taxon>Brevitentoria</taxon>
        <taxon>Leptoceroidea</taxon>
        <taxon>Calamoceratidae</taxon>
        <taxon>Anisocentropodinae</taxon>
        <taxon>Anisocentropus</taxon>
    </lineage>
</organism>
<evidence type="ECO:0000313" key="12">
    <source>
        <dbReference type="EMBL" id="UZZ43762.1"/>
    </source>
</evidence>
<dbReference type="AlphaFoldDB" id="A0A9E8LNQ1"/>
<keyword evidence="5" id="KW-1278">Translocase</keyword>
<keyword evidence="12" id="KW-0496">Mitochondrion</keyword>
<proteinExistence type="inferred from homology"/>
<evidence type="ECO:0000256" key="1">
    <source>
        <dbReference type="ARBA" id="ARBA00004141"/>
    </source>
</evidence>
<name>A0A9E8LNQ1_9NEOP</name>
<dbReference type="GO" id="GO:0008137">
    <property type="term" value="F:NADH dehydrogenase (ubiquinone) activity"/>
    <property type="evidence" value="ECO:0007669"/>
    <property type="project" value="UniProtKB-EC"/>
</dbReference>
<evidence type="ECO:0000256" key="8">
    <source>
        <dbReference type="ARBA" id="ARBA00023136"/>
    </source>
</evidence>
<evidence type="ECO:0000256" key="9">
    <source>
        <dbReference type="ARBA" id="ARBA00031586"/>
    </source>
</evidence>
<keyword evidence="4 11" id="KW-0812">Transmembrane</keyword>
<keyword evidence="6 11" id="KW-1133">Transmembrane helix</keyword>
<evidence type="ECO:0000256" key="4">
    <source>
        <dbReference type="ARBA" id="ARBA00022692"/>
    </source>
</evidence>
<feature type="transmembrane region" description="Helical" evidence="11">
    <location>
        <begin position="56"/>
        <end position="78"/>
    </location>
</feature>
<geneLocation type="mitochondrion" evidence="12"/>
<feature type="transmembrane region" description="Helical" evidence="11">
    <location>
        <begin position="28"/>
        <end position="50"/>
    </location>
</feature>
<gene>
    <name evidence="12" type="primary">ND4L</name>
</gene>
<evidence type="ECO:0000256" key="2">
    <source>
        <dbReference type="ARBA" id="ARBA00010519"/>
    </source>
</evidence>
<reference evidence="12" key="1">
    <citation type="submission" date="2021-11" db="EMBL/GenBank/DDBJ databases">
        <authorList>
            <person name="Ge X.-Y."/>
            <person name="Peng L."/>
            <person name="Sun C.-H."/>
            <person name="Wang B.-X."/>
        </authorList>
    </citation>
    <scope>NUCLEOTIDE SEQUENCE</scope>
</reference>
<dbReference type="GO" id="GO:0016020">
    <property type="term" value="C:membrane"/>
    <property type="evidence" value="ECO:0007669"/>
    <property type="project" value="UniProtKB-SubCell"/>
</dbReference>
<keyword evidence="7" id="KW-0520">NAD</keyword>
<evidence type="ECO:0000256" key="7">
    <source>
        <dbReference type="ARBA" id="ARBA00023027"/>
    </source>
</evidence>
<protein>
    <recommendedName>
        <fullName evidence="3">NADH-ubiquinone oxidoreductase chain 4L</fullName>
    </recommendedName>
    <alternativeName>
        <fullName evidence="9">NADH dehydrogenase subunit 4L</fullName>
    </alternativeName>
</protein>
<comment type="similarity">
    <text evidence="2">Belongs to the complex I subunit 4L family.</text>
</comment>
<dbReference type="InterPro" id="IPR039428">
    <property type="entry name" value="NUOK/Mnh_C1-like"/>
</dbReference>